<dbReference type="GeneTree" id="ENSGT00940000159455"/>
<evidence type="ECO:0000313" key="3">
    <source>
        <dbReference type="Proteomes" id="UP000694402"/>
    </source>
</evidence>
<accession>A0A8C8JBC8</accession>
<dbReference type="PANTHER" id="PTHR12771">
    <property type="entry name" value="ENGULFMENT AND CELL MOTILITY"/>
    <property type="match status" value="1"/>
</dbReference>
<dbReference type="InterPro" id="IPR001849">
    <property type="entry name" value="PH_domain"/>
</dbReference>
<dbReference type="Pfam" id="PF11841">
    <property type="entry name" value="ELMO_ARM"/>
    <property type="match status" value="1"/>
</dbReference>
<dbReference type="GO" id="GO:0048870">
    <property type="term" value="P:cell motility"/>
    <property type="evidence" value="ECO:0007669"/>
    <property type="project" value="TreeGrafter"/>
</dbReference>
<dbReference type="Ensembl" id="ENSOTST00005099666.2">
    <property type="protein sequence ID" value="ENSOTSP00005091872.2"/>
    <property type="gene ID" value="ENSOTSG00005042923.2"/>
</dbReference>
<dbReference type="Proteomes" id="UP000694402">
    <property type="component" value="Unassembled WGS sequence"/>
</dbReference>
<protein>
    <recommendedName>
        <fullName evidence="1">ELMO domain-containing protein</fullName>
    </recommendedName>
</protein>
<dbReference type="PROSITE" id="PS51335">
    <property type="entry name" value="ELMO"/>
    <property type="match status" value="1"/>
</dbReference>
<organism evidence="2 3">
    <name type="scientific">Oncorhynchus tshawytscha</name>
    <name type="common">Chinook salmon</name>
    <name type="synonym">Salmo tshawytscha</name>
    <dbReference type="NCBI Taxonomy" id="74940"/>
    <lineage>
        <taxon>Eukaryota</taxon>
        <taxon>Metazoa</taxon>
        <taxon>Chordata</taxon>
        <taxon>Craniata</taxon>
        <taxon>Vertebrata</taxon>
        <taxon>Euteleostomi</taxon>
        <taxon>Actinopterygii</taxon>
        <taxon>Neopterygii</taxon>
        <taxon>Teleostei</taxon>
        <taxon>Protacanthopterygii</taxon>
        <taxon>Salmoniformes</taxon>
        <taxon>Salmonidae</taxon>
        <taxon>Salmoninae</taxon>
        <taxon>Oncorhynchus</taxon>
    </lineage>
</organism>
<dbReference type="GO" id="GO:0007015">
    <property type="term" value="P:actin filament organization"/>
    <property type="evidence" value="ECO:0007669"/>
    <property type="project" value="TreeGrafter"/>
</dbReference>
<feature type="domain" description="ELMO" evidence="1">
    <location>
        <begin position="307"/>
        <end position="477"/>
    </location>
</feature>
<name>A0A8C8JBC8_ONCTS</name>
<proteinExistence type="predicted"/>
<dbReference type="InterPro" id="IPR006816">
    <property type="entry name" value="ELMO_dom"/>
</dbReference>
<evidence type="ECO:0000313" key="2">
    <source>
        <dbReference type="Ensembl" id="ENSOTSP00005091872.2"/>
    </source>
</evidence>
<dbReference type="Pfam" id="PF16457">
    <property type="entry name" value="PH_12"/>
    <property type="match status" value="1"/>
</dbReference>
<dbReference type="FunFam" id="2.30.29.30:FF:000053">
    <property type="entry name" value="Engulfment and cell motility protein 1"/>
    <property type="match status" value="1"/>
</dbReference>
<keyword evidence="3" id="KW-1185">Reference proteome</keyword>
<reference evidence="2" key="1">
    <citation type="submission" date="2025-08" db="UniProtKB">
        <authorList>
            <consortium name="Ensembl"/>
        </authorList>
    </citation>
    <scope>IDENTIFICATION</scope>
</reference>
<dbReference type="PANTHER" id="PTHR12771:SF16">
    <property type="entry name" value="ENGULFMENT AND CELL MOTILITY PROTEIN 3"/>
    <property type="match status" value="1"/>
</dbReference>
<gene>
    <name evidence="2" type="primary">ELMO3</name>
</gene>
<dbReference type="CDD" id="cd13359">
    <property type="entry name" value="PH_ELMO1_CED-12"/>
    <property type="match status" value="1"/>
</dbReference>
<reference evidence="2" key="2">
    <citation type="submission" date="2025-09" db="UniProtKB">
        <authorList>
            <consortium name="Ensembl"/>
        </authorList>
    </citation>
    <scope>IDENTIFICATION</scope>
</reference>
<dbReference type="AlphaFoldDB" id="A0A8C8JBC8"/>
<evidence type="ECO:0000259" key="1">
    <source>
        <dbReference type="PROSITE" id="PS51335"/>
    </source>
</evidence>
<dbReference type="InterPro" id="IPR050868">
    <property type="entry name" value="ELMO_domain-containing"/>
</dbReference>
<sequence length="715" mass="81324">MPQQKDIVKIAIQMPGAYPQLIQLDQKKPLSAVIKEVCDGWNLPGPDNYALQYADGVQTYITESNRLDIKNGCILRLTKAPGRCAEDLYKGIQSSDSDVRCDSLKQLACVSTDVTFAQEFISRNGHSLLVKIVEDAHEAPLIMAHTLTGFMELMDHGIVSWENVSAVFIKKIASFVNATVLDASIQQVSLAILESMVLSSSSLFQQVKQEVTLERLLSQLQVSNQQIQTKAMALLMALLQTAGHADRQELFVFLGKKNLRQYIYKNIIHSSASVGDEMAHYLYVLQSVTLNHLESRMRMPLDSYNQDQREILHGLRQAAFETESENSLSHERRRSLCAKEFKKLGFSNNSNPGQDLLRAPPGLLALDTMAHFASRYPDAYSRFVLENSSREDKHECPFARSSIQLTLILCEILSIGEPPSETGSDYHPIFFAQDQLLDELFCICIQLLNKTWKEMRATQEDFDKVMQVVREQITRTLSSKPTSLELFKNKVNALNYSEILKLRQTERLHQEETLAPPVLELKERLRPELLELIRQQRLNRLCQGTLFRKISSRRRQDKLWHCRLSPNHKVLHFGDVEEETETPTIESLQEKIPVADIKALLTGKDCPHMKEHKGKQTKEVLALAFSVTYDVEEYSLNFIASSRTDFCLWTDGLSVLLGRDMSSECMRSELETLLSMEIKLRLLDLENVPIPDSAPPVPKPPSNFNFCYDFSQAEQ</sequence>
<dbReference type="InterPro" id="IPR024574">
    <property type="entry name" value="ELMO_ARM"/>
</dbReference>
<dbReference type="Pfam" id="PF04727">
    <property type="entry name" value="ELMO_CED12"/>
    <property type="match status" value="1"/>
</dbReference>